<name>A0ABS4XY47_9ACTN</name>
<evidence type="ECO:0000313" key="2">
    <source>
        <dbReference type="Proteomes" id="UP001519291"/>
    </source>
</evidence>
<dbReference type="RefSeq" id="WP_209513689.1">
    <property type="nucleotide sequence ID" value="NZ_JAGIOH010000001.1"/>
</dbReference>
<accession>A0ABS4XY47</accession>
<gene>
    <name evidence="1" type="ORF">JO379_000641</name>
</gene>
<proteinExistence type="predicted"/>
<dbReference type="InterPro" id="IPR009959">
    <property type="entry name" value="Cyclase_SnoaL-like"/>
</dbReference>
<evidence type="ECO:0000313" key="1">
    <source>
        <dbReference type="EMBL" id="MBP2401172.1"/>
    </source>
</evidence>
<sequence>MGSTEQEHTRQQNKALVRQLIDTWNRGDLAGMTRFWSPGMVHHGRDGRPLAAVDVAAEMNRFMQAFPDLHFTVHSLVAEGDLVATRLTVEATHKGEYLGLPPTGRTVRCPLLGQLRIVDGAVVEHWGVADGLYLLEQLGLLPPELLRATA</sequence>
<protein>
    <submittedName>
        <fullName evidence="1">C-1 hydroxylase</fullName>
    </submittedName>
</protein>
<reference evidence="1 2" key="1">
    <citation type="submission" date="2021-03" db="EMBL/GenBank/DDBJ databases">
        <title>Sequencing the genomes of 1000 actinobacteria strains.</title>
        <authorList>
            <person name="Klenk H.-P."/>
        </authorList>
    </citation>
    <scope>NUCLEOTIDE SEQUENCE [LARGE SCALE GENOMIC DNA]</scope>
    <source>
        <strain evidence="1 2">DSM 41480</strain>
    </source>
</reference>
<dbReference type="GeneID" id="91567518"/>
<dbReference type="EMBL" id="JAGIOH010000001">
    <property type="protein sequence ID" value="MBP2401172.1"/>
    <property type="molecule type" value="Genomic_DNA"/>
</dbReference>
<keyword evidence="2" id="KW-1185">Reference proteome</keyword>
<organism evidence="1 2">
    <name type="scientific">Streptomyces syringium</name>
    <dbReference type="NCBI Taxonomy" id="76729"/>
    <lineage>
        <taxon>Bacteria</taxon>
        <taxon>Bacillati</taxon>
        <taxon>Actinomycetota</taxon>
        <taxon>Actinomycetes</taxon>
        <taxon>Kitasatosporales</taxon>
        <taxon>Streptomycetaceae</taxon>
        <taxon>Streptomyces</taxon>
    </lineage>
</organism>
<dbReference type="Proteomes" id="UP001519291">
    <property type="component" value="Unassembled WGS sequence"/>
</dbReference>
<dbReference type="Pfam" id="PF07366">
    <property type="entry name" value="SnoaL"/>
    <property type="match status" value="1"/>
</dbReference>
<dbReference type="PANTHER" id="PTHR38436:SF1">
    <property type="entry name" value="ESTER CYCLASE"/>
    <property type="match status" value="1"/>
</dbReference>
<dbReference type="SUPFAM" id="SSF54427">
    <property type="entry name" value="NTF2-like"/>
    <property type="match status" value="1"/>
</dbReference>
<dbReference type="Gene3D" id="3.10.450.50">
    <property type="match status" value="1"/>
</dbReference>
<comment type="caution">
    <text evidence="1">The sequence shown here is derived from an EMBL/GenBank/DDBJ whole genome shotgun (WGS) entry which is preliminary data.</text>
</comment>
<dbReference type="PANTHER" id="PTHR38436">
    <property type="entry name" value="POLYKETIDE CYCLASE SNOAL-LIKE DOMAIN"/>
    <property type="match status" value="1"/>
</dbReference>
<dbReference type="InterPro" id="IPR032710">
    <property type="entry name" value="NTF2-like_dom_sf"/>
</dbReference>